<feature type="domain" description="WYL" evidence="3">
    <location>
        <begin position="146"/>
        <end position="201"/>
    </location>
</feature>
<name>A0ABN1Y3K4_9PSEU</name>
<evidence type="ECO:0000313" key="6">
    <source>
        <dbReference type="Proteomes" id="UP001501414"/>
    </source>
</evidence>
<evidence type="ECO:0000256" key="1">
    <source>
        <dbReference type="SAM" id="MobiDB-lite"/>
    </source>
</evidence>
<proteinExistence type="predicted"/>
<gene>
    <name evidence="5" type="ORF">GCM10009613_44620</name>
</gene>
<dbReference type="InterPro" id="IPR051534">
    <property type="entry name" value="CBASS_pafABC_assoc_protein"/>
</dbReference>
<dbReference type="Pfam" id="PF08279">
    <property type="entry name" value="HTH_11"/>
    <property type="match status" value="1"/>
</dbReference>
<dbReference type="Gene3D" id="1.10.10.10">
    <property type="entry name" value="Winged helix-like DNA-binding domain superfamily/Winged helix DNA-binding domain"/>
    <property type="match status" value="1"/>
</dbReference>
<dbReference type="InterPro" id="IPR013196">
    <property type="entry name" value="HTH_11"/>
</dbReference>
<feature type="domain" description="Helix-turn-helix type 11" evidence="2">
    <location>
        <begin position="7"/>
        <end position="60"/>
    </location>
</feature>
<dbReference type="InterPro" id="IPR057727">
    <property type="entry name" value="WCX_dom"/>
</dbReference>
<dbReference type="PANTHER" id="PTHR34580">
    <property type="match status" value="1"/>
</dbReference>
<evidence type="ECO:0000259" key="2">
    <source>
        <dbReference type="Pfam" id="PF08279"/>
    </source>
</evidence>
<sequence>MADTAARMLTLLGLLQSRPEWTGPELARRLGVGERTVRNDIARLRGLDYPVHAVRGAAGHYRLGAGARLPPLQLDDAEAVAVAIALRTAGDGGGPLGESSGRALAKLDQVLPDRLRRRVAAIHDSTAAGPRNTDTADPDPEVDPAALTALASAIRDHELVRLDLPGQQWPATVEPYRLVAWQGRWYLVGRAEAAWRTWRVDLVGLRPPTGRRFAPDPLPGGDYPALVLREVASTGWKVHVRITVEAPAATVLARINPAVGMVEEIDDRRCVLVTGADSIGTVAVYIGLLDLDFHVTEPPELVDRLRVLAARYARAAGPVPPPDGGAGPELRTPCPDHR</sequence>
<dbReference type="Proteomes" id="UP001501414">
    <property type="component" value="Unassembled WGS sequence"/>
</dbReference>
<protein>
    <submittedName>
        <fullName evidence="5">YafY family protein</fullName>
    </submittedName>
</protein>
<dbReference type="PANTHER" id="PTHR34580:SF3">
    <property type="entry name" value="PROTEIN PAFB"/>
    <property type="match status" value="1"/>
</dbReference>
<dbReference type="EMBL" id="BAAAJK010000028">
    <property type="protein sequence ID" value="GAA1395222.1"/>
    <property type="molecule type" value="Genomic_DNA"/>
</dbReference>
<dbReference type="InterPro" id="IPR036388">
    <property type="entry name" value="WH-like_DNA-bd_sf"/>
</dbReference>
<organism evidence="5 6">
    <name type="scientific">Pseudonocardia kongjuensis</name>
    <dbReference type="NCBI Taxonomy" id="102227"/>
    <lineage>
        <taxon>Bacteria</taxon>
        <taxon>Bacillati</taxon>
        <taxon>Actinomycetota</taxon>
        <taxon>Actinomycetes</taxon>
        <taxon>Pseudonocardiales</taxon>
        <taxon>Pseudonocardiaceae</taxon>
        <taxon>Pseudonocardia</taxon>
    </lineage>
</organism>
<dbReference type="InterPro" id="IPR026881">
    <property type="entry name" value="WYL_dom"/>
</dbReference>
<dbReference type="SUPFAM" id="SSF46785">
    <property type="entry name" value="Winged helix' DNA-binding domain"/>
    <property type="match status" value="1"/>
</dbReference>
<reference evidence="5 6" key="1">
    <citation type="journal article" date="2019" name="Int. J. Syst. Evol. Microbiol.">
        <title>The Global Catalogue of Microorganisms (GCM) 10K type strain sequencing project: providing services to taxonomists for standard genome sequencing and annotation.</title>
        <authorList>
            <consortium name="The Broad Institute Genomics Platform"/>
            <consortium name="The Broad Institute Genome Sequencing Center for Infectious Disease"/>
            <person name="Wu L."/>
            <person name="Ma J."/>
        </authorList>
    </citation>
    <scope>NUCLEOTIDE SEQUENCE [LARGE SCALE GENOMIC DNA]</scope>
    <source>
        <strain evidence="5 6">JCM 11896</strain>
    </source>
</reference>
<dbReference type="InterPro" id="IPR036390">
    <property type="entry name" value="WH_DNA-bd_sf"/>
</dbReference>
<comment type="caution">
    <text evidence="5">The sequence shown here is derived from an EMBL/GenBank/DDBJ whole genome shotgun (WGS) entry which is preliminary data.</text>
</comment>
<dbReference type="Pfam" id="PF13280">
    <property type="entry name" value="WYL"/>
    <property type="match status" value="1"/>
</dbReference>
<evidence type="ECO:0000313" key="5">
    <source>
        <dbReference type="EMBL" id="GAA1395222.1"/>
    </source>
</evidence>
<dbReference type="PROSITE" id="PS52050">
    <property type="entry name" value="WYL"/>
    <property type="match status" value="1"/>
</dbReference>
<feature type="domain" description="WCX" evidence="4">
    <location>
        <begin position="237"/>
        <end position="312"/>
    </location>
</feature>
<evidence type="ECO:0000259" key="3">
    <source>
        <dbReference type="Pfam" id="PF13280"/>
    </source>
</evidence>
<evidence type="ECO:0000259" key="4">
    <source>
        <dbReference type="Pfam" id="PF25583"/>
    </source>
</evidence>
<accession>A0ABN1Y3K4</accession>
<keyword evidence="6" id="KW-1185">Reference proteome</keyword>
<feature type="region of interest" description="Disordered" evidence="1">
    <location>
        <begin position="318"/>
        <end position="338"/>
    </location>
</feature>
<dbReference type="Pfam" id="PF25583">
    <property type="entry name" value="WCX"/>
    <property type="match status" value="1"/>
</dbReference>
<dbReference type="RefSeq" id="WP_344025640.1">
    <property type="nucleotide sequence ID" value="NZ_BAAAJK010000028.1"/>
</dbReference>